<evidence type="ECO:0000256" key="5">
    <source>
        <dbReference type="ARBA" id="ARBA00022729"/>
    </source>
</evidence>
<evidence type="ECO:0000256" key="4">
    <source>
        <dbReference type="ARBA" id="ARBA00022723"/>
    </source>
</evidence>
<dbReference type="SUPFAM" id="SSF53474">
    <property type="entry name" value="alpha/beta-Hydrolases"/>
    <property type="match status" value="2"/>
</dbReference>
<evidence type="ECO:0000256" key="8">
    <source>
        <dbReference type="ARBA" id="ARBA00023157"/>
    </source>
</evidence>
<organism evidence="11 12">
    <name type="scientific">Meristemomyces frigidus</name>
    <dbReference type="NCBI Taxonomy" id="1508187"/>
    <lineage>
        <taxon>Eukaryota</taxon>
        <taxon>Fungi</taxon>
        <taxon>Dikarya</taxon>
        <taxon>Ascomycota</taxon>
        <taxon>Pezizomycotina</taxon>
        <taxon>Dothideomycetes</taxon>
        <taxon>Dothideomycetidae</taxon>
        <taxon>Mycosphaerellales</taxon>
        <taxon>Teratosphaeriaceae</taxon>
        <taxon>Meristemomyces</taxon>
    </lineage>
</organism>
<dbReference type="GO" id="GO:0046872">
    <property type="term" value="F:metal ion binding"/>
    <property type="evidence" value="ECO:0007669"/>
    <property type="project" value="UniProtKB-KW"/>
</dbReference>
<comment type="similarity">
    <text evidence="1 10">Belongs to the tannase family.</text>
</comment>
<dbReference type="PANTHER" id="PTHR33938:SF15">
    <property type="entry name" value="FERULOYL ESTERASE B-RELATED"/>
    <property type="match status" value="1"/>
</dbReference>
<dbReference type="Gene3D" id="3.40.50.1820">
    <property type="entry name" value="alpha/beta hydrolase"/>
    <property type="match status" value="1"/>
</dbReference>
<dbReference type="InterPro" id="IPR029058">
    <property type="entry name" value="AB_hydrolase_fold"/>
</dbReference>
<keyword evidence="7" id="KW-0106">Calcium</keyword>
<evidence type="ECO:0000313" key="12">
    <source>
        <dbReference type="Proteomes" id="UP001310890"/>
    </source>
</evidence>
<keyword evidence="6 10" id="KW-0378">Hydrolase</keyword>
<keyword evidence="8" id="KW-1015">Disulfide bond</keyword>
<keyword evidence="4" id="KW-0479">Metal-binding</keyword>
<keyword evidence="5 10" id="KW-0732">Signal</keyword>
<keyword evidence="3" id="KW-0119">Carbohydrate metabolism</keyword>
<dbReference type="GO" id="GO:0045493">
    <property type="term" value="P:xylan catabolic process"/>
    <property type="evidence" value="ECO:0007669"/>
    <property type="project" value="UniProtKB-KW"/>
</dbReference>
<proteinExistence type="inferred from homology"/>
<name>A0AAN7YEX9_9PEZI</name>
<keyword evidence="3" id="KW-0624">Polysaccharide degradation</keyword>
<dbReference type="InterPro" id="IPR011118">
    <property type="entry name" value="Tannase/feruloyl_esterase"/>
</dbReference>
<evidence type="ECO:0000256" key="10">
    <source>
        <dbReference type="RuleBase" id="RU361238"/>
    </source>
</evidence>
<keyword evidence="2" id="KW-0719">Serine esterase</keyword>
<dbReference type="EMBL" id="JAVRRL010000049">
    <property type="protein sequence ID" value="KAK5110439.1"/>
    <property type="molecule type" value="Genomic_DNA"/>
</dbReference>
<gene>
    <name evidence="11" type="ORF">LTR62_005790</name>
</gene>
<evidence type="ECO:0000256" key="7">
    <source>
        <dbReference type="ARBA" id="ARBA00022837"/>
    </source>
</evidence>
<evidence type="ECO:0000313" key="11">
    <source>
        <dbReference type="EMBL" id="KAK5110439.1"/>
    </source>
</evidence>
<sequence>MHPLRLPSVLLLCTSISLCTASPCQDLTNIRFTSVVGRLTLGATILAGTNFTGHTAEPSFNSPQINLPASCRAVFTVATTSDSTANAEVWLPENWTGRYMSVGNGGFAGGVNYPDIVWSLRKGFAVMSTDTGHQSSQGDGTWLSNPTAATDWGHRALHLTTLAAKEIAEAFSRCEISKSYYAGCSTGGRQGLNAVQRYPTDFDGVLVGSAIPWQTHTAAWQTYVALQQYPSNKSNPSYIPASMWATIAAAVLSQCDSADGVEDGIIMNPARCTFQPEVVLCSNNSTMNCLHSAQVENLKRMYRPWLTSSGVLINPGISHSGEASFSILMNQRTPQFGPIFYGYAVVNNSNWDWSSISPATVALADEINPGGANAYNADMRPFADRGGKVVQYHGYSDPLIPTYNAAAWYDRLVGFFSDIGRGGEVPAFYRLFTIPGMGHCAGGPGAWVVDGAGQGGIVPKTDDARHSMIWSLVEWVEGKAAAPESVMGTKFVGDTVGDGVAFERPVCRWPGVAEYCGGNVTSAGSWSCPTVGVY</sequence>
<dbReference type="AlphaFoldDB" id="A0AAN7YEX9"/>
<reference evidence="11" key="1">
    <citation type="submission" date="2023-08" db="EMBL/GenBank/DDBJ databases">
        <title>Black Yeasts Isolated from many extreme environments.</title>
        <authorList>
            <person name="Coleine C."/>
            <person name="Stajich J.E."/>
            <person name="Selbmann L."/>
        </authorList>
    </citation>
    <scope>NUCLEOTIDE SEQUENCE</scope>
    <source>
        <strain evidence="11">CCFEE 5401</strain>
    </source>
</reference>
<protein>
    <recommendedName>
        <fullName evidence="10">Carboxylic ester hydrolase</fullName>
        <ecNumber evidence="10">3.1.1.-</ecNumber>
    </recommendedName>
</protein>
<evidence type="ECO:0000256" key="3">
    <source>
        <dbReference type="ARBA" id="ARBA00022651"/>
    </source>
</evidence>
<dbReference type="Pfam" id="PF07519">
    <property type="entry name" value="Tannase"/>
    <property type="match status" value="1"/>
</dbReference>
<dbReference type="Proteomes" id="UP001310890">
    <property type="component" value="Unassembled WGS sequence"/>
</dbReference>
<dbReference type="EC" id="3.1.1.-" evidence="10"/>
<feature type="signal peptide" evidence="10">
    <location>
        <begin position="1"/>
        <end position="21"/>
    </location>
</feature>
<evidence type="ECO:0000256" key="1">
    <source>
        <dbReference type="ARBA" id="ARBA00006249"/>
    </source>
</evidence>
<keyword evidence="3" id="KW-0858">Xylan degradation</keyword>
<comment type="caution">
    <text evidence="11">The sequence shown here is derived from an EMBL/GenBank/DDBJ whole genome shotgun (WGS) entry which is preliminary data.</text>
</comment>
<evidence type="ECO:0000256" key="2">
    <source>
        <dbReference type="ARBA" id="ARBA00022487"/>
    </source>
</evidence>
<evidence type="ECO:0000256" key="6">
    <source>
        <dbReference type="ARBA" id="ARBA00022801"/>
    </source>
</evidence>
<dbReference type="PANTHER" id="PTHR33938">
    <property type="entry name" value="FERULOYL ESTERASE B-RELATED"/>
    <property type="match status" value="1"/>
</dbReference>
<evidence type="ECO:0000256" key="9">
    <source>
        <dbReference type="ARBA" id="ARBA00034075"/>
    </source>
</evidence>
<comment type="catalytic activity">
    <reaction evidence="9">
        <text>feruloyl-polysaccharide + H2O = ferulate + polysaccharide.</text>
        <dbReference type="EC" id="3.1.1.73"/>
    </reaction>
</comment>
<feature type="chain" id="PRO_5042668842" description="Carboxylic ester hydrolase" evidence="10">
    <location>
        <begin position="22"/>
        <end position="534"/>
    </location>
</feature>
<accession>A0AAN7YEX9</accession>
<dbReference type="GO" id="GO:0030600">
    <property type="term" value="F:feruloyl esterase activity"/>
    <property type="evidence" value="ECO:0007669"/>
    <property type="project" value="UniProtKB-EC"/>
</dbReference>